<comment type="caution">
    <text evidence="2">The sequence shown here is derived from an EMBL/GenBank/DDBJ whole genome shotgun (WGS) entry which is preliminary data.</text>
</comment>
<feature type="transmembrane region" description="Helical" evidence="1">
    <location>
        <begin position="357"/>
        <end position="378"/>
    </location>
</feature>
<feature type="transmembrane region" description="Helical" evidence="1">
    <location>
        <begin position="201"/>
        <end position="221"/>
    </location>
</feature>
<organism evidence="2 3">
    <name type="scientific">Triparma laevis f. longispina</name>
    <dbReference type="NCBI Taxonomy" id="1714387"/>
    <lineage>
        <taxon>Eukaryota</taxon>
        <taxon>Sar</taxon>
        <taxon>Stramenopiles</taxon>
        <taxon>Ochrophyta</taxon>
        <taxon>Bolidophyceae</taxon>
        <taxon>Parmales</taxon>
        <taxon>Triparmaceae</taxon>
        <taxon>Triparma</taxon>
    </lineage>
</organism>
<dbReference type="OrthoDB" id="10447485at2759"/>
<accession>A0A9W7FUG7</accession>
<name>A0A9W7FUG7_9STRA</name>
<keyword evidence="1" id="KW-1133">Transmembrane helix</keyword>
<keyword evidence="1" id="KW-0472">Membrane</keyword>
<protein>
    <submittedName>
        <fullName evidence="2">Uncharacterized protein</fullName>
    </submittedName>
</protein>
<evidence type="ECO:0000313" key="3">
    <source>
        <dbReference type="Proteomes" id="UP001165122"/>
    </source>
</evidence>
<sequence length="641" mass="71542">MLIKIEELWNRAATVEIPDDKRAIENFLGGIPANTGNPNPKEVQALNRNPDPKIKARPHIRPGRRLSLEILGIDSGDAAAANRQNLYPLKNKSLSEVTISEAENAAVQFHIMLSMSTNDMMPNVFNFVKHFFPSAGLDSRAVNTLVHFLHRSATQTRPLIFMASVGCVARLVFSCVLLYFDLVTDLLTARAYYFDLGRPDVAFSLLLLLAFEMMLQMTITWHQYKNTQILRQSMLLCLCNLAPLQHCFFVWTGKSIEGEMQSSAVVFGVLKGLKIAVECIPESLVLFNGAINLSLNNVTNSNKFLLLLSLTNTFLASSFIMTDANFTLGMSKRAGVPGDPYWRWIPLDFSRMVRAKIGMFIFNNGFMVQFVLAVSLFIRIAGPSYLCAFLTIELLVVFSFMAAKDELFGFAITGHSSFLNDYILGPIVATIYWILTSTCPAMVAIGPCELGPSLFTGLIGWRFISNCMLMIYSLSILQDDSALTWISYEQGLIFYVASLVVAIFGLILFVSNLEPEFSLSTLFKPVYEWVTQVLMEKFGVEGGVRRPGWLNNNFRKRMRYLFKWWGDPAMVRGVEQAISILVEEKRVVEDANILMKTAKALSNGLLSSTAGLKNRVSPGFTGSDMLRTGGEAMKEGESLNF</sequence>
<feature type="transmembrane region" description="Helical" evidence="1">
    <location>
        <begin position="423"/>
        <end position="446"/>
    </location>
</feature>
<proteinExistence type="predicted"/>
<keyword evidence="3" id="KW-1185">Reference proteome</keyword>
<evidence type="ECO:0000313" key="2">
    <source>
        <dbReference type="EMBL" id="GMI18464.1"/>
    </source>
</evidence>
<keyword evidence="1" id="KW-0812">Transmembrane</keyword>
<feature type="transmembrane region" description="Helical" evidence="1">
    <location>
        <begin position="492"/>
        <end position="510"/>
    </location>
</feature>
<feature type="transmembrane region" description="Helical" evidence="1">
    <location>
        <begin position="304"/>
        <end position="322"/>
    </location>
</feature>
<dbReference type="Proteomes" id="UP001165122">
    <property type="component" value="Unassembled WGS sequence"/>
</dbReference>
<feature type="transmembrane region" description="Helical" evidence="1">
    <location>
        <begin position="159"/>
        <end position="181"/>
    </location>
</feature>
<feature type="transmembrane region" description="Helical" evidence="1">
    <location>
        <begin position="453"/>
        <end position="472"/>
    </location>
</feature>
<gene>
    <name evidence="2" type="ORF">TrLO_g1170</name>
</gene>
<evidence type="ECO:0000256" key="1">
    <source>
        <dbReference type="SAM" id="Phobius"/>
    </source>
</evidence>
<feature type="transmembrane region" description="Helical" evidence="1">
    <location>
        <begin position="385"/>
        <end position="403"/>
    </location>
</feature>
<dbReference type="AlphaFoldDB" id="A0A9W7FUG7"/>
<reference evidence="3" key="1">
    <citation type="journal article" date="2023" name="Commun. Biol.">
        <title>Genome analysis of Parmales, the sister group of diatoms, reveals the evolutionary specialization of diatoms from phago-mixotrophs to photoautotrophs.</title>
        <authorList>
            <person name="Ban H."/>
            <person name="Sato S."/>
            <person name="Yoshikawa S."/>
            <person name="Yamada K."/>
            <person name="Nakamura Y."/>
            <person name="Ichinomiya M."/>
            <person name="Sato N."/>
            <person name="Blanc-Mathieu R."/>
            <person name="Endo H."/>
            <person name="Kuwata A."/>
            <person name="Ogata H."/>
        </authorList>
    </citation>
    <scope>NUCLEOTIDE SEQUENCE [LARGE SCALE GENOMIC DNA]</scope>
    <source>
        <strain evidence="3">NIES 3700</strain>
    </source>
</reference>
<dbReference type="EMBL" id="BRXW01000335">
    <property type="protein sequence ID" value="GMI18464.1"/>
    <property type="molecule type" value="Genomic_DNA"/>
</dbReference>